<dbReference type="Pfam" id="PF09851">
    <property type="entry name" value="SHOCT"/>
    <property type="match status" value="1"/>
</dbReference>
<evidence type="ECO:0000313" key="2">
    <source>
        <dbReference type="EMBL" id="PZA04538.1"/>
    </source>
</evidence>
<proteinExistence type="predicted"/>
<comment type="caution">
    <text evidence="2">The sequence shown here is derived from an EMBL/GenBank/DDBJ whole genome shotgun (WGS) entry which is preliminary data.</text>
</comment>
<organism evidence="2">
    <name type="scientific">Fusobacterium nucleatum</name>
    <dbReference type="NCBI Taxonomy" id="851"/>
    <lineage>
        <taxon>Bacteria</taxon>
        <taxon>Fusobacteriati</taxon>
        <taxon>Fusobacteriota</taxon>
        <taxon>Fusobacteriia</taxon>
        <taxon>Fusobacteriales</taxon>
        <taxon>Fusobacteriaceae</taxon>
        <taxon>Fusobacterium</taxon>
    </lineage>
</organism>
<feature type="domain" description="SHOCT" evidence="1">
    <location>
        <begin position="228"/>
        <end position="254"/>
    </location>
</feature>
<name>A0A323U9T4_FUSNU</name>
<evidence type="ECO:0000259" key="1">
    <source>
        <dbReference type="Pfam" id="PF09851"/>
    </source>
</evidence>
<reference evidence="2" key="1">
    <citation type="submission" date="2018-06" db="EMBL/GenBank/DDBJ databases">
        <title>Sequence of the Fusobacterium nucleatum str. 12230 genome.</title>
        <authorList>
            <person name="Navarre W."/>
        </authorList>
    </citation>
    <scope>NUCLEOTIDE SEQUENCE [LARGE SCALE GENOMIC DNA]</scope>
    <source>
        <strain evidence="2">12230</strain>
    </source>
</reference>
<accession>A0A323U9T4</accession>
<sequence length="256" mass="28027">MFGIFGEKGTCSICGKEKAHKKLNDGFVCGKCLDLCGNNRNTFKKLENTTTAEILEEIEKEKQADLDIANFVGTRGVGKLIKFDDNAKKILFPKTLLTKARIYNYSDLLGYEILEDGNTVTKGGLGSAVVGGALFGGIGAVVGGLTGGKKSKEVVRSLKVKIVLDNKIVPAEYIELLKTEFKKDGFVYRGAKKEAEDIVAILASISAENEKNKESNNTPIVNNDPITEIKRYKELLDGGIITQEEFDKKKQELLNL</sequence>
<dbReference type="InterPro" id="IPR018649">
    <property type="entry name" value="SHOCT"/>
</dbReference>
<dbReference type="AlphaFoldDB" id="A0A323U9T4"/>
<gene>
    <name evidence="2" type="ORF">DNF10_05535</name>
</gene>
<protein>
    <submittedName>
        <fullName evidence="2">SHOCT domain-containing protein</fullName>
    </submittedName>
</protein>
<dbReference type="EMBL" id="QKOC01000006">
    <property type="protein sequence ID" value="PZA04538.1"/>
    <property type="molecule type" value="Genomic_DNA"/>
</dbReference>